<reference evidence="2 3" key="1">
    <citation type="submission" date="2019-01" db="EMBL/GenBank/DDBJ databases">
        <authorList>
            <person name="Chen W.-M."/>
        </authorList>
    </citation>
    <scope>NUCLEOTIDE SEQUENCE [LARGE SCALE GENOMIC DNA]</scope>
    <source>
        <strain evidence="2 3">FSY-9</strain>
    </source>
</reference>
<evidence type="ECO:0000313" key="2">
    <source>
        <dbReference type="EMBL" id="RVU06324.1"/>
    </source>
</evidence>
<dbReference type="InterPro" id="IPR011989">
    <property type="entry name" value="ARM-like"/>
</dbReference>
<dbReference type="AlphaFoldDB" id="A0A3S2UU24"/>
<organism evidence="2 3">
    <name type="scientific">Novosphingobium umbonatum</name>
    <dbReference type="NCBI Taxonomy" id="1908524"/>
    <lineage>
        <taxon>Bacteria</taxon>
        <taxon>Pseudomonadati</taxon>
        <taxon>Pseudomonadota</taxon>
        <taxon>Alphaproteobacteria</taxon>
        <taxon>Sphingomonadales</taxon>
        <taxon>Sphingomonadaceae</taxon>
        <taxon>Novosphingobium</taxon>
    </lineage>
</organism>
<proteinExistence type="predicted"/>
<dbReference type="OrthoDB" id="7359267at2"/>
<dbReference type="Proteomes" id="UP000282837">
    <property type="component" value="Unassembled WGS sequence"/>
</dbReference>
<dbReference type="Pfam" id="PF13646">
    <property type="entry name" value="HEAT_2"/>
    <property type="match status" value="2"/>
</dbReference>
<evidence type="ECO:0000313" key="3">
    <source>
        <dbReference type="Proteomes" id="UP000282837"/>
    </source>
</evidence>
<keyword evidence="3" id="KW-1185">Reference proteome</keyword>
<gene>
    <name evidence="2" type="ORF">EOE18_05730</name>
</gene>
<evidence type="ECO:0000256" key="1">
    <source>
        <dbReference type="SAM" id="MobiDB-lite"/>
    </source>
</evidence>
<dbReference type="EMBL" id="SACO01000003">
    <property type="protein sequence ID" value="RVU06324.1"/>
    <property type="molecule type" value="Genomic_DNA"/>
</dbReference>
<sequence length="203" mass="21926">MGLLKTSQKAQEDPTQAAGAMPLPELDDADPMQRRRAVRMRANEPDAVAALVGLLAREEDNLVRQTAFLELAALNSDEAALGVSELLSAADPALRNGALEALSTMPEHAVRLLEPLGYCPDPDVRIFAVLLANELHVESTSDWLMALAEREDDANVCSNLAEALGGTGRQDVLPILQSIIDKFPQEPFLAFAAETAMQRIREG</sequence>
<dbReference type="Gene3D" id="1.25.10.10">
    <property type="entry name" value="Leucine-rich Repeat Variant"/>
    <property type="match status" value="1"/>
</dbReference>
<dbReference type="InterPro" id="IPR016024">
    <property type="entry name" value="ARM-type_fold"/>
</dbReference>
<name>A0A3S2UU24_9SPHN</name>
<protein>
    <submittedName>
        <fullName evidence="2">HEAT repeat domain-containing protein</fullName>
    </submittedName>
</protein>
<feature type="region of interest" description="Disordered" evidence="1">
    <location>
        <begin position="1"/>
        <end position="29"/>
    </location>
</feature>
<accession>A0A3S2UU24</accession>
<comment type="caution">
    <text evidence="2">The sequence shown here is derived from an EMBL/GenBank/DDBJ whole genome shotgun (WGS) entry which is preliminary data.</text>
</comment>
<dbReference type="SUPFAM" id="SSF48371">
    <property type="entry name" value="ARM repeat"/>
    <property type="match status" value="1"/>
</dbReference>